<evidence type="ECO:0000313" key="2">
    <source>
        <dbReference type="EMBL" id="AQQ08402.1"/>
    </source>
</evidence>
<dbReference type="Proteomes" id="UP000188273">
    <property type="component" value="Chromosome"/>
</dbReference>
<sequence>MAEIILCIDTSGRAGSAAICNDNNILCEKKFSGQIRHAAELIPSTKDILQKENIGVNEIAYLAVTQGPGSYTGLRIGITAAKMMVLAGRAKLLGISSLDACRENCQAYIDQSGEKFDRIIPVLDAKRGQFFSSMYEFNGEGWEKKIEDSLLKPEQIIEMAGGKNTRTALLGEGLKYYSKKFEAEGNIILPEDFWDVKASSLCRLAVLEIEKQNFQEPSSFAPKYMRLSDAEENRSSA</sequence>
<dbReference type="AlphaFoldDB" id="A0A1Q2HLU1"/>
<proteinExistence type="predicted"/>
<dbReference type="CDD" id="cd24032">
    <property type="entry name" value="ASKHA_NBD_TsaB"/>
    <property type="match status" value="1"/>
</dbReference>
<dbReference type="KEGG" id="pbu:L21SP3_00178"/>
<dbReference type="InterPro" id="IPR000905">
    <property type="entry name" value="Gcp-like_dom"/>
</dbReference>
<dbReference type="EMBL" id="CP019633">
    <property type="protein sequence ID" value="AQQ08402.1"/>
    <property type="molecule type" value="Genomic_DNA"/>
</dbReference>
<dbReference type="InterPro" id="IPR022496">
    <property type="entry name" value="T6A_TsaB"/>
</dbReference>
<dbReference type="GO" id="GO:0002949">
    <property type="term" value="P:tRNA threonylcarbamoyladenosine modification"/>
    <property type="evidence" value="ECO:0007669"/>
    <property type="project" value="InterPro"/>
</dbReference>
<reference evidence="3" key="1">
    <citation type="submission" date="2017-02" db="EMBL/GenBank/DDBJ databases">
        <title>Comparative genomics and description of representatives of a novel lineage of planctomycetes thriving in anoxic sediments.</title>
        <authorList>
            <person name="Spring S."/>
            <person name="Bunk B."/>
            <person name="Sproer C."/>
            <person name="Klenk H.-P."/>
        </authorList>
    </citation>
    <scope>NUCLEOTIDE SEQUENCE [LARGE SCALE GENOMIC DNA]</scope>
    <source>
        <strain evidence="3">L21-RPul-D3</strain>
    </source>
</reference>
<evidence type="ECO:0000313" key="3">
    <source>
        <dbReference type="Proteomes" id="UP000188273"/>
    </source>
</evidence>
<dbReference type="GO" id="GO:0005829">
    <property type="term" value="C:cytosol"/>
    <property type="evidence" value="ECO:0007669"/>
    <property type="project" value="TreeGrafter"/>
</dbReference>
<accession>A0A1Q2HLU1</accession>
<dbReference type="NCBIfam" id="TIGR03725">
    <property type="entry name" value="T6A_YeaZ"/>
    <property type="match status" value="1"/>
</dbReference>
<evidence type="ECO:0000259" key="1">
    <source>
        <dbReference type="Pfam" id="PF00814"/>
    </source>
</evidence>
<dbReference type="OrthoDB" id="9784166at2"/>
<gene>
    <name evidence="2" type="ORF">L21SP3_00178</name>
</gene>
<dbReference type="InterPro" id="IPR043129">
    <property type="entry name" value="ATPase_NBD"/>
</dbReference>
<dbReference type="RefSeq" id="WP_077538654.1">
    <property type="nucleotide sequence ID" value="NZ_CP019633.1"/>
</dbReference>
<dbReference type="Gene3D" id="3.30.420.40">
    <property type="match status" value="2"/>
</dbReference>
<dbReference type="SUPFAM" id="SSF53067">
    <property type="entry name" value="Actin-like ATPase domain"/>
    <property type="match status" value="2"/>
</dbReference>
<feature type="domain" description="Gcp-like" evidence="1">
    <location>
        <begin position="36"/>
        <end position="169"/>
    </location>
</feature>
<keyword evidence="3" id="KW-1185">Reference proteome</keyword>
<organism evidence="2 3">
    <name type="scientific">Sedimentisphaera cyanobacteriorum</name>
    <dbReference type="NCBI Taxonomy" id="1940790"/>
    <lineage>
        <taxon>Bacteria</taxon>
        <taxon>Pseudomonadati</taxon>
        <taxon>Planctomycetota</taxon>
        <taxon>Phycisphaerae</taxon>
        <taxon>Sedimentisphaerales</taxon>
        <taxon>Sedimentisphaeraceae</taxon>
        <taxon>Sedimentisphaera</taxon>
    </lineage>
</organism>
<dbReference type="Pfam" id="PF00814">
    <property type="entry name" value="TsaD"/>
    <property type="match status" value="1"/>
</dbReference>
<protein>
    <submittedName>
        <fullName evidence="2">UGMP family protein</fullName>
    </submittedName>
</protein>
<dbReference type="PANTHER" id="PTHR11735">
    <property type="entry name" value="TRNA N6-ADENOSINE THREONYLCARBAMOYLTRANSFERASE"/>
    <property type="match status" value="1"/>
</dbReference>
<dbReference type="STRING" id="1940790.L21SP3_00178"/>
<dbReference type="PANTHER" id="PTHR11735:SF11">
    <property type="entry name" value="TRNA THREONYLCARBAMOYLADENOSINE BIOSYNTHESIS PROTEIN TSAB"/>
    <property type="match status" value="1"/>
</dbReference>
<name>A0A1Q2HLU1_9BACT</name>